<gene>
    <name evidence="2" type="ORF">BC349_11135</name>
</gene>
<dbReference type="RefSeq" id="WP_187256936.1">
    <property type="nucleotide sequence ID" value="NZ_JBHULF010000007.1"/>
</dbReference>
<feature type="transmembrane region" description="Helical" evidence="1">
    <location>
        <begin position="9"/>
        <end position="25"/>
    </location>
</feature>
<dbReference type="EMBL" id="MBUA01000023">
    <property type="protein sequence ID" value="MBC6491605.1"/>
    <property type="molecule type" value="Genomic_DNA"/>
</dbReference>
<comment type="caution">
    <text evidence="2">The sequence shown here is derived from an EMBL/GenBank/DDBJ whole genome shotgun (WGS) entry which is preliminary data.</text>
</comment>
<evidence type="ECO:0000313" key="2">
    <source>
        <dbReference type="EMBL" id="MBC6491605.1"/>
    </source>
</evidence>
<proteinExistence type="predicted"/>
<keyword evidence="1" id="KW-0812">Transmembrane</keyword>
<feature type="transmembrane region" description="Helical" evidence="1">
    <location>
        <begin position="75"/>
        <end position="93"/>
    </location>
</feature>
<accession>A0ABR7MA51</accession>
<feature type="transmembrane region" description="Helical" evidence="1">
    <location>
        <begin position="105"/>
        <end position="125"/>
    </location>
</feature>
<feature type="transmembrane region" description="Helical" evidence="1">
    <location>
        <begin position="45"/>
        <end position="63"/>
    </location>
</feature>
<organism evidence="2 3">
    <name type="scientific">Flavihumibacter stibioxidans</name>
    <dbReference type="NCBI Taxonomy" id="1834163"/>
    <lineage>
        <taxon>Bacteria</taxon>
        <taxon>Pseudomonadati</taxon>
        <taxon>Bacteroidota</taxon>
        <taxon>Chitinophagia</taxon>
        <taxon>Chitinophagales</taxon>
        <taxon>Chitinophagaceae</taxon>
        <taxon>Flavihumibacter</taxon>
    </lineage>
</organism>
<dbReference type="PANTHER" id="PTHR28008">
    <property type="entry name" value="DOMAIN PROTEIN, PUTATIVE (AFU_ORTHOLOGUE AFUA_3G10980)-RELATED"/>
    <property type="match status" value="1"/>
</dbReference>
<dbReference type="Proteomes" id="UP000765802">
    <property type="component" value="Unassembled WGS sequence"/>
</dbReference>
<name>A0ABR7MA51_9BACT</name>
<keyword evidence="3" id="KW-1185">Reference proteome</keyword>
<evidence type="ECO:0008006" key="4">
    <source>
        <dbReference type="Google" id="ProtNLM"/>
    </source>
</evidence>
<evidence type="ECO:0000313" key="3">
    <source>
        <dbReference type="Proteomes" id="UP000765802"/>
    </source>
</evidence>
<protein>
    <recommendedName>
        <fullName evidence="4">VanZ-like domain-containing protein</fullName>
    </recommendedName>
</protein>
<keyword evidence="1" id="KW-1133">Transmembrane helix</keyword>
<evidence type="ECO:0000256" key="1">
    <source>
        <dbReference type="SAM" id="Phobius"/>
    </source>
</evidence>
<reference evidence="2 3" key="1">
    <citation type="submission" date="2016-07" db="EMBL/GenBank/DDBJ databases">
        <title>Genome analysis of Flavihumibacter stibioxidans YS-17.</title>
        <authorList>
            <person name="Shi K."/>
            <person name="Han Y."/>
            <person name="Wang G."/>
        </authorList>
    </citation>
    <scope>NUCLEOTIDE SEQUENCE [LARGE SCALE GENOMIC DNA]</scope>
    <source>
        <strain evidence="2 3">YS-17</strain>
    </source>
</reference>
<dbReference type="NCBIfam" id="NF037970">
    <property type="entry name" value="vanZ_1"/>
    <property type="match status" value="1"/>
</dbReference>
<sequence length="140" mass="16472">MLHSFFERRIFPLIWTFFLHLALLFPDRNLNERKLILIPHFDKLVHFGLYFILVAGWVVFFNLKTDLTTHQKRNWNYILILAAIAHGIIIEFLQGSEFISRDFDWYDALADGFGAIAGMMAGQIFTKKILRQSSRQISPR</sequence>
<keyword evidence="1" id="KW-0472">Membrane</keyword>
<dbReference type="PANTHER" id="PTHR28008:SF1">
    <property type="entry name" value="DOMAIN PROTEIN, PUTATIVE (AFU_ORTHOLOGUE AFUA_3G10980)-RELATED"/>
    <property type="match status" value="1"/>
</dbReference>